<keyword evidence="6" id="KW-1185">Reference proteome</keyword>
<feature type="domain" description="Pirin C-terminal" evidence="4">
    <location>
        <begin position="210"/>
        <end position="312"/>
    </location>
</feature>
<proteinExistence type="inferred from homology"/>
<dbReference type="InterPro" id="IPR012093">
    <property type="entry name" value="Pirin"/>
</dbReference>
<dbReference type="Proteomes" id="UP000643701">
    <property type="component" value="Unassembled WGS sequence"/>
</dbReference>
<feature type="domain" description="Pirin N-terminal" evidence="3">
    <location>
        <begin position="66"/>
        <end position="143"/>
    </location>
</feature>
<dbReference type="Gene3D" id="2.60.120.10">
    <property type="entry name" value="Jelly Rolls"/>
    <property type="match status" value="2"/>
</dbReference>
<name>A0A967E0G7_9FLAO</name>
<evidence type="ECO:0000259" key="3">
    <source>
        <dbReference type="Pfam" id="PF02678"/>
    </source>
</evidence>
<evidence type="ECO:0000313" key="6">
    <source>
        <dbReference type="Proteomes" id="UP000643701"/>
    </source>
</evidence>
<reference evidence="5" key="1">
    <citation type="submission" date="2020-03" db="EMBL/GenBank/DDBJ databases">
        <title>Psychroflexus Maritimus sp. nov., isolate from marine sediment.</title>
        <authorList>
            <person name="Zhong Y.-L."/>
        </authorList>
    </citation>
    <scope>NUCLEOTIDE SEQUENCE</scope>
    <source>
        <strain evidence="5">C1</strain>
    </source>
</reference>
<evidence type="ECO:0000256" key="1">
    <source>
        <dbReference type="ARBA" id="ARBA00008416"/>
    </source>
</evidence>
<dbReference type="EMBL" id="JAANAS010000083">
    <property type="protein sequence ID" value="NGZ90622.1"/>
    <property type="molecule type" value="Genomic_DNA"/>
</dbReference>
<comment type="caution">
    <text evidence="5">The sequence shown here is derived from an EMBL/GenBank/DDBJ whole genome shotgun (WGS) entry which is preliminary data.</text>
</comment>
<protein>
    <submittedName>
        <fullName evidence="5">Pirin family protein</fullName>
    </submittedName>
</protein>
<dbReference type="PANTHER" id="PTHR13903:SF8">
    <property type="entry name" value="PIRIN"/>
    <property type="match status" value="1"/>
</dbReference>
<dbReference type="InterPro" id="IPR011051">
    <property type="entry name" value="RmlC_Cupin_sf"/>
</dbReference>
<dbReference type="CDD" id="cd02909">
    <property type="entry name" value="cupin_pirin_N"/>
    <property type="match status" value="1"/>
</dbReference>
<dbReference type="AlphaFoldDB" id="A0A967E0G7"/>
<organism evidence="5 6">
    <name type="scientific">Psychroflexus maritimus</name>
    <dbReference type="NCBI Taxonomy" id="2714865"/>
    <lineage>
        <taxon>Bacteria</taxon>
        <taxon>Pseudomonadati</taxon>
        <taxon>Bacteroidota</taxon>
        <taxon>Flavobacteriia</taxon>
        <taxon>Flavobacteriales</taxon>
        <taxon>Flavobacteriaceae</taxon>
        <taxon>Psychroflexus</taxon>
    </lineage>
</organism>
<gene>
    <name evidence="5" type="ORF">G7034_10200</name>
</gene>
<comment type="similarity">
    <text evidence="1 2">Belongs to the pirin family.</text>
</comment>
<dbReference type="RefSeq" id="WP_166400857.1">
    <property type="nucleotide sequence ID" value="NZ_JAANAS010000083.1"/>
</dbReference>
<dbReference type="Pfam" id="PF02678">
    <property type="entry name" value="Pirin"/>
    <property type="match status" value="1"/>
</dbReference>
<dbReference type="PANTHER" id="PTHR13903">
    <property type="entry name" value="PIRIN-RELATED"/>
    <property type="match status" value="1"/>
</dbReference>
<evidence type="ECO:0000256" key="2">
    <source>
        <dbReference type="RuleBase" id="RU003457"/>
    </source>
</evidence>
<dbReference type="Pfam" id="PF05726">
    <property type="entry name" value="Pirin_C"/>
    <property type="match status" value="1"/>
</dbReference>
<accession>A0A967E0G7</accession>
<dbReference type="InterPro" id="IPR008778">
    <property type="entry name" value="Pirin_C_dom"/>
</dbReference>
<evidence type="ECO:0000313" key="5">
    <source>
        <dbReference type="EMBL" id="NGZ90622.1"/>
    </source>
</evidence>
<sequence length="346" mass="39045">MIKYPAAINHISELGFHWETQDPFLFCAFHQDHYPPGNQNLGPNEALLAGRISGNDFNKKEGFRMYHGQQVPGFPGHPHAGFETITLVEKGYVDHSDSLGAKGRFGYGDVQWMTAGKGILHSEMFPLVNQKEDNPLLLFQIWLNLPRASKEVKPHFKMYWNELIPREEIMSSNGKKTSIKIIAGQLCQTKALAPTPDSFASKEENQVNIWRISMEEGAEFQFPESSLASHRNLYFFEGNKIEINGKEISNGHQIELDAQEKTKLVCTAEAAEFLFLEAKPINEPVVQRGPFVASSPEAMNEVIRHYQETEFGGWPFATYEQVHPVAARRFAQHSGGKIEHPPTPLT</sequence>
<dbReference type="InterPro" id="IPR003829">
    <property type="entry name" value="Pirin_N_dom"/>
</dbReference>
<dbReference type="InterPro" id="IPR014710">
    <property type="entry name" value="RmlC-like_jellyroll"/>
</dbReference>
<dbReference type="SUPFAM" id="SSF51182">
    <property type="entry name" value="RmlC-like cupins"/>
    <property type="match status" value="1"/>
</dbReference>
<evidence type="ECO:0000259" key="4">
    <source>
        <dbReference type="Pfam" id="PF05726"/>
    </source>
</evidence>